<dbReference type="InterPro" id="IPR006976">
    <property type="entry name" value="VanZ-like"/>
</dbReference>
<feature type="transmembrane region" description="Helical" evidence="1">
    <location>
        <begin position="67"/>
        <end position="86"/>
    </location>
</feature>
<evidence type="ECO:0000259" key="2">
    <source>
        <dbReference type="Pfam" id="PF04892"/>
    </source>
</evidence>
<protein>
    <submittedName>
        <fullName evidence="3">VanZ family protein</fullName>
    </submittedName>
</protein>
<keyword evidence="4" id="KW-1185">Reference proteome</keyword>
<comment type="caution">
    <text evidence="3">The sequence shown here is derived from an EMBL/GenBank/DDBJ whole genome shotgun (WGS) entry which is preliminary data.</text>
</comment>
<keyword evidence="1" id="KW-0812">Transmembrane</keyword>
<dbReference type="AlphaFoldDB" id="A0A934TYH1"/>
<dbReference type="NCBIfam" id="NF037970">
    <property type="entry name" value="vanZ_1"/>
    <property type="match status" value="1"/>
</dbReference>
<feature type="transmembrane region" description="Helical" evidence="1">
    <location>
        <begin position="93"/>
        <end position="114"/>
    </location>
</feature>
<keyword evidence="1" id="KW-0472">Membrane</keyword>
<dbReference type="Proteomes" id="UP000633365">
    <property type="component" value="Unassembled WGS sequence"/>
</dbReference>
<name>A0A934TYH1_9FIRM</name>
<evidence type="ECO:0000313" key="3">
    <source>
        <dbReference type="EMBL" id="MBK6088051.1"/>
    </source>
</evidence>
<feature type="transmembrane region" description="Helical" evidence="1">
    <location>
        <begin position="7"/>
        <end position="26"/>
    </location>
</feature>
<gene>
    <name evidence="3" type="ORF">JKK62_05195</name>
</gene>
<reference evidence="3" key="1">
    <citation type="submission" date="2021-01" db="EMBL/GenBank/DDBJ databases">
        <title>Genome public.</title>
        <authorList>
            <person name="Liu C."/>
            <person name="Sun Q."/>
        </authorList>
    </citation>
    <scope>NUCLEOTIDE SEQUENCE</scope>
    <source>
        <strain evidence="3">M6</strain>
    </source>
</reference>
<feature type="domain" description="VanZ-like" evidence="2">
    <location>
        <begin position="15"/>
        <end position="143"/>
    </location>
</feature>
<evidence type="ECO:0000313" key="4">
    <source>
        <dbReference type="Proteomes" id="UP000633365"/>
    </source>
</evidence>
<feature type="transmembrane region" description="Helical" evidence="1">
    <location>
        <begin position="126"/>
        <end position="147"/>
    </location>
</feature>
<organism evidence="3 4">
    <name type="scientific">Ruminococcus difficilis</name>
    <dbReference type="NCBI Taxonomy" id="2763069"/>
    <lineage>
        <taxon>Bacteria</taxon>
        <taxon>Bacillati</taxon>
        <taxon>Bacillota</taxon>
        <taxon>Clostridia</taxon>
        <taxon>Eubacteriales</taxon>
        <taxon>Oscillospiraceae</taxon>
        <taxon>Ruminococcus</taxon>
    </lineage>
</organism>
<keyword evidence="1" id="KW-1133">Transmembrane helix</keyword>
<dbReference type="EMBL" id="JAEQMG010000048">
    <property type="protein sequence ID" value="MBK6088051.1"/>
    <property type="molecule type" value="Genomic_DNA"/>
</dbReference>
<dbReference type="RefSeq" id="WP_186832944.1">
    <property type="nucleotide sequence ID" value="NZ_JAEQMG010000048.1"/>
</dbReference>
<dbReference type="Pfam" id="PF04892">
    <property type="entry name" value="VanZ"/>
    <property type="match status" value="1"/>
</dbReference>
<sequence>MKEKKLTAARVILTLLTVAAIAAIFYNSSQDAVESTERSSPLTDWINGILAGFPIPFSVTENFIRKLAHFAEYSFLGALLSVTYYVHLRKIKTALIATLITGAVVATIDEIIQLFPAGRSCQVSDILLDCCGVAFAAAIVMLIIRAIKNKRRKKLSKES</sequence>
<proteinExistence type="predicted"/>
<evidence type="ECO:0000256" key="1">
    <source>
        <dbReference type="SAM" id="Phobius"/>
    </source>
</evidence>
<accession>A0A934TYH1</accession>